<accession>A0ABX8GCV3</accession>
<feature type="compositionally biased region" description="Basic and acidic residues" evidence="1">
    <location>
        <begin position="21"/>
        <end position="39"/>
    </location>
</feature>
<feature type="compositionally biased region" description="Basic and acidic residues" evidence="1">
    <location>
        <begin position="137"/>
        <end position="157"/>
    </location>
</feature>
<dbReference type="Proteomes" id="UP000679498">
    <property type="component" value="Chromosome"/>
</dbReference>
<feature type="region of interest" description="Disordered" evidence="1">
    <location>
        <begin position="21"/>
        <end position="47"/>
    </location>
</feature>
<feature type="compositionally biased region" description="Basic and acidic residues" evidence="1">
    <location>
        <begin position="61"/>
        <end position="86"/>
    </location>
</feature>
<evidence type="ECO:0000313" key="3">
    <source>
        <dbReference type="Proteomes" id="UP000679498"/>
    </source>
</evidence>
<protein>
    <submittedName>
        <fullName evidence="2">General stress protein</fullName>
    </submittedName>
</protein>
<reference evidence="2 3" key="1">
    <citation type="submission" date="2021-05" db="EMBL/GenBank/DDBJ databases">
        <title>Biocontrol using Exiguobacterium acetylicum SI17 against litchi downy blight caused by Peronophythora litchii.</title>
        <authorList>
            <person name="Zheng L."/>
        </authorList>
    </citation>
    <scope>NUCLEOTIDE SEQUENCE [LARGE SCALE GENOMIC DNA]</scope>
    <source>
        <strain evidence="2 3">SI17</strain>
    </source>
</reference>
<sequence>MAKRFVGIYQDQSSLERKIEELKQQGHHDSDFSVVGRDDAADEASGASWIDQVKSTFSKEPPLRETLKRVGHSDDEAERHYAEVERGGLALFVKDRDHDHAHDHDHHHDHEHHHHHDHDHRHDDNKVENPGNNAYESNHREDGEKSDRAKWKADDLD</sequence>
<evidence type="ECO:0000256" key="1">
    <source>
        <dbReference type="SAM" id="MobiDB-lite"/>
    </source>
</evidence>
<keyword evidence="3" id="KW-1185">Reference proteome</keyword>
<organism evidence="2 3">
    <name type="scientific">Exiguobacterium acetylicum</name>
    <name type="common">Brevibacterium acetylicum</name>
    <dbReference type="NCBI Taxonomy" id="41170"/>
    <lineage>
        <taxon>Bacteria</taxon>
        <taxon>Bacillati</taxon>
        <taxon>Bacillota</taxon>
        <taxon>Bacilli</taxon>
        <taxon>Bacillales</taxon>
        <taxon>Bacillales Family XII. Incertae Sedis</taxon>
        <taxon>Exiguobacterium</taxon>
    </lineage>
</organism>
<gene>
    <name evidence="2" type="ORF">KKI46_05995</name>
</gene>
<name>A0ABX8GCV3_EXIAC</name>
<evidence type="ECO:0000313" key="2">
    <source>
        <dbReference type="EMBL" id="QWB31201.1"/>
    </source>
</evidence>
<dbReference type="EMBL" id="CP075897">
    <property type="protein sequence ID" value="QWB31201.1"/>
    <property type="molecule type" value="Genomic_DNA"/>
</dbReference>
<feature type="compositionally biased region" description="Basic residues" evidence="1">
    <location>
        <begin position="109"/>
        <end position="119"/>
    </location>
</feature>
<dbReference type="GeneID" id="88811217"/>
<dbReference type="RefSeq" id="WP_029341268.1">
    <property type="nucleotide sequence ID" value="NZ_CP075897.1"/>
</dbReference>
<feature type="compositionally biased region" description="Basic and acidic residues" evidence="1">
    <location>
        <begin position="93"/>
        <end position="108"/>
    </location>
</feature>
<proteinExistence type="predicted"/>
<feature type="region of interest" description="Disordered" evidence="1">
    <location>
        <begin position="60"/>
        <end position="157"/>
    </location>
</feature>